<reference evidence="1" key="1">
    <citation type="submission" date="2020-07" db="EMBL/GenBank/DDBJ databases">
        <title>Multicomponent nature underlies the extraordinary mechanical properties of spider dragline silk.</title>
        <authorList>
            <person name="Kono N."/>
            <person name="Nakamura H."/>
            <person name="Mori M."/>
            <person name="Yoshida Y."/>
            <person name="Ohtoshi R."/>
            <person name="Malay A.D."/>
            <person name="Moran D.A.P."/>
            <person name="Tomita M."/>
            <person name="Numata K."/>
            <person name="Arakawa K."/>
        </authorList>
    </citation>
    <scope>NUCLEOTIDE SEQUENCE</scope>
</reference>
<evidence type="ECO:0000313" key="1">
    <source>
        <dbReference type="EMBL" id="GFR20651.1"/>
    </source>
</evidence>
<gene>
    <name evidence="1" type="ORF">TNCT_403481</name>
</gene>
<name>A0A8X6LRU9_TRICU</name>
<dbReference type="EMBL" id="BMAO01018087">
    <property type="protein sequence ID" value="GFR20651.1"/>
    <property type="molecule type" value="Genomic_DNA"/>
</dbReference>
<keyword evidence="2" id="KW-1185">Reference proteome</keyword>
<sequence>MNGTGRDGSKGCPDIKSGHCDPESGPALYNFRMSVLGQFPCFVRIHCVLKCLGSPLTGLKHESKGHGVWTAGKRNPRWRERGKTILFSVRS</sequence>
<organism evidence="1 2">
    <name type="scientific">Trichonephila clavata</name>
    <name type="common">Joro spider</name>
    <name type="synonym">Nephila clavata</name>
    <dbReference type="NCBI Taxonomy" id="2740835"/>
    <lineage>
        <taxon>Eukaryota</taxon>
        <taxon>Metazoa</taxon>
        <taxon>Ecdysozoa</taxon>
        <taxon>Arthropoda</taxon>
        <taxon>Chelicerata</taxon>
        <taxon>Arachnida</taxon>
        <taxon>Araneae</taxon>
        <taxon>Araneomorphae</taxon>
        <taxon>Entelegynae</taxon>
        <taxon>Araneoidea</taxon>
        <taxon>Nephilidae</taxon>
        <taxon>Trichonephila</taxon>
    </lineage>
</organism>
<protein>
    <submittedName>
        <fullName evidence="1">Uncharacterized protein</fullName>
    </submittedName>
</protein>
<proteinExistence type="predicted"/>
<dbReference type="Proteomes" id="UP000887116">
    <property type="component" value="Unassembled WGS sequence"/>
</dbReference>
<accession>A0A8X6LRU9</accession>
<evidence type="ECO:0000313" key="2">
    <source>
        <dbReference type="Proteomes" id="UP000887116"/>
    </source>
</evidence>
<dbReference type="AlphaFoldDB" id="A0A8X6LRU9"/>
<comment type="caution">
    <text evidence="1">The sequence shown here is derived from an EMBL/GenBank/DDBJ whole genome shotgun (WGS) entry which is preliminary data.</text>
</comment>